<dbReference type="InterPro" id="IPR029058">
    <property type="entry name" value="AB_hydrolase_fold"/>
</dbReference>
<dbReference type="InterPro" id="IPR002925">
    <property type="entry name" value="Dienelactn_hydro"/>
</dbReference>
<name>A0A2D0MZL8_FLAN2</name>
<dbReference type="Pfam" id="PF01738">
    <property type="entry name" value="DLH"/>
    <property type="match status" value="1"/>
</dbReference>
<evidence type="ECO:0000259" key="1">
    <source>
        <dbReference type="Pfam" id="PF01738"/>
    </source>
</evidence>
<proteinExistence type="predicted"/>
<evidence type="ECO:0000313" key="2">
    <source>
        <dbReference type="EMBL" id="PHN01721.1"/>
    </source>
</evidence>
<gene>
    <name evidence="2" type="ORF">CRP01_35840</name>
</gene>
<dbReference type="RefSeq" id="WP_099154907.1">
    <property type="nucleotide sequence ID" value="NZ_PDUD01000050.1"/>
</dbReference>
<feature type="domain" description="Dienelactone hydrolase" evidence="1">
    <location>
        <begin position="37"/>
        <end position="163"/>
    </location>
</feature>
<dbReference type="Proteomes" id="UP000223913">
    <property type="component" value="Unassembled WGS sequence"/>
</dbReference>
<sequence>MNKPIQIDQYEKNSFTAPVRGGHQVTHDVYSRGSGKLLVLIQELPGIGQETLALADRFVARGYKVFLPHLFGAIGTTNMPANFVRVMCMQKEFNLFASGRSSPVVDWLKALCQKVKEEHGAKGVATIGMCLTGNFAIALMADEAVLASFASQPAVPLVLQRRLQLSEEEIAVIKERLDRLGPMHCGRFAGDILCRNSKMKALDRTFNTDDKKRIILHTLPGMGHSILTLDFVDEAGHPTARALAEVMDYFDESLAE</sequence>
<protein>
    <submittedName>
        <fullName evidence="2">Dienelactone hydrolase</fullName>
    </submittedName>
</protein>
<keyword evidence="2" id="KW-0378">Hydrolase</keyword>
<dbReference type="OrthoDB" id="9782215at2"/>
<dbReference type="AlphaFoldDB" id="A0A2D0MZL8"/>
<dbReference type="GO" id="GO:0016787">
    <property type="term" value="F:hydrolase activity"/>
    <property type="evidence" value="ECO:0007669"/>
    <property type="project" value="UniProtKB-KW"/>
</dbReference>
<dbReference type="SUPFAM" id="SSF53474">
    <property type="entry name" value="alpha/beta-Hydrolases"/>
    <property type="match status" value="1"/>
</dbReference>
<keyword evidence="3" id="KW-1185">Reference proteome</keyword>
<reference evidence="2 3" key="1">
    <citation type="submission" date="2017-10" db="EMBL/GenBank/DDBJ databases">
        <title>The draft genome sequence of Lewinella nigricans NBRC 102662.</title>
        <authorList>
            <person name="Wang K."/>
        </authorList>
    </citation>
    <scope>NUCLEOTIDE SEQUENCE [LARGE SCALE GENOMIC DNA]</scope>
    <source>
        <strain evidence="2 3">NBRC 102662</strain>
    </source>
</reference>
<dbReference type="Gene3D" id="3.40.50.1820">
    <property type="entry name" value="alpha/beta hydrolase"/>
    <property type="match status" value="1"/>
</dbReference>
<organism evidence="2 3">
    <name type="scientific">Flavilitoribacter nigricans (strain ATCC 23147 / DSM 23189 / NBRC 102662 / NCIMB 1420 / SS-2)</name>
    <name type="common">Lewinella nigricans</name>
    <dbReference type="NCBI Taxonomy" id="1122177"/>
    <lineage>
        <taxon>Bacteria</taxon>
        <taxon>Pseudomonadati</taxon>
        <taxon>Bacteroidota</taxon>
        <taxon>Saprospiria</taxon>
        <taxon>Saprospirales</taxon>
        <taxon>Lewinellaceae</taxon>
        <taxon>Flavilitoribacter</taxon>
    </lineage>
</organism>
<evidence type="ECO:0000313" key="3">
    <source>
        <dbReference type="Proteomes" id="UP000223913"/>
    </source>
</evidence>
<accession>A0A2D0MZL8</accession>
<dbReference type="EMBL" id="PDUD01000050">
    <property type="protein sequence ID" value="PHN01721.1"/>
    <property type="molecule type" value="Genomic_DNA"/>
</dbReference>
<comment type="caution">
    <text evidence="2">The sequence shown here is derived from an EMBL/GenBank/DDBJ whole genome shotgun (WGS) entry which is preliminary data.</text>
</comment>